<dbReference type="InterPro" id="IPR009057">
    <property type="entry name" value="Homeodomain-like_sf"/>
</dbReference>
<dbReference type="Pfam" id="PF25601">
    <property type="entry name" value="AAA_lid_14"/>
    <property type="match status" value="1"/>
</dbReference>
<dbReference type="OrthoDB" id="9771372at2"/>
<feature type="domain" description="Sigma-54 factor interaction" evidence="5">
    <location>
        <begin position="305"/>
        <end position="513"/>
    </location>
</feature>
<name>A0A8J3F140_9BACI</name>
<evidence type="ECO:0000313" key="7">
    <source>
        <dbReference type="EMBL" id="GGI17002.1"/>
    </source>
</evidence>
<protein>
    <submittedName>
        <fullName evidence="7">ArsR family transcriptional regulator</fullName>
    </submittedName>
</protein>
<evidence type="ECO:0000256" key="1">
    <source>
        <dbReference type="ARBA" id="ARBA00022741"/>
    </source>
</evidence>
<dbReference type="Pfam" id="PF00158">
    <property type="entry name" value="Sigma54_activat"/>
    <property type="match status" value="1"/>
</dbReference>
<dbReference type="Gene3D" id="3.40.50.300">
    <property type="entry name" value="P-loop containing nucleotide triphosphate hydrolases"/>
    <property type="match status" value="1"/>
</dbReference>
<evidence type="ECO:0000256" key="2">
    <source>
        <dbReference type="ARBA" id="ARBA00022840"/>
    </source>
</evidence>
<dbReference type="InterPro" id="IPR002078">
    <property type="entry name" value="Sigma_54_int"/>
</dbReference>
<dbReference type="Gene3D" id="3.40.50.10660">
    <property type="entry name" value="PrpR receptor domain-like"/>
    <property type="match status" value="1"/>
</dbReference>
<dbReference type="GO" id="GO:0005524">
    <property type="term" value="F:ATP binding"/>
    <property type="evidence" value="ECO:0007669"/>
    <property type="project" value="UniProtKB-KW"/>
</dbReference>
<sequence>MKIKVKGIAPYPGLRDLLLQVVGEDNRFEIDVEVADLEVALPIVLSAQEQNYDVIISRGGTASFIRKHVSIPVVDIPVSGYDILRVLTLIKDSNSKLAIIGFPNICQGALTVSSLLDFEIPIYSINHEAEVRVKLEKAVKEGAQIVLGDVVTVKTAQEMGLHGILITSGVESIQDMLSEVKSVHDIYLKSHEKALFFQHILQNFPTGTLVCDPKGKVLYLNDICQQLFGEVTMLPQDLSFLLKVTGIHSDKIHFEHVLIQKKSYNLKTVPYGEDVFIYIEPNKTPYMSELDMVQMPAQIASFAQIIGSSYVITKTIKRAIAYAKTDNHVWLSGEVGTGKAVFAEAIHSASSRNRGRFYHVACHSINESKLATELFGTDSKVGLLQIPSNDTLYLEYIENLSIQMQERLANELRKGTNLRVISSSKSTFKQLLKDPNIHQELIHLLGEYQLVIPPLRDRTEDIEEIARVLIANHNSIYGKQFVGIREEVLNRLMEYNWPGNLKELENIISELLALAKGHYIGIEEWDLVWERYSFTGVNSSAQRIDLNKTWVEIERQILEEVLKDEGMNQSKAAKRLGISRATLWRKMQ</sequence>
<keyword evidence="2" id="KW-0067">ATP-binding</keyword>
<evidence type="ECO:0000259" key="6">
    <source>
        <dbReference type="PROSITE" id="PS50112"/>
    </source>
</evidence>
<evidence type="ECO:0000313" key="8">
    <source>
        <dbReference type="Proteomes" id="UP000626244"/>
    </source>
</evidence>
<feature type="domain" description="PAS" evidence="6">
    <location>
        <begin position="193"/>
        <end position="229"/>
    </location>
</feature>
<dbReference type="SUPFAM" id="SSF159800">
    <property type="entry name" value="PrpR receptor domain-like"/>
    <property type="match status" value="1"/>
</dbReference>
<evidence type="ECO:0000256" key="3">
    <source>
        <dbReference type="ARBA" id="ARBA00023015"/>
    </source>
</evidence>
<dbReference type="SUPFAM" id="SSF46689">
    <property type="entry name" value="Homeodomain-like"/>
    <property type="match status" value="1"/>
</dbReference>
<keyword evidence="1" id="KW-0547">Nucleotide-binding</keyword>
<dbReference type="GO" id="GO:0000156">
    <property type="term" value="F:phosphorelay response regulator activity"/>
    <property type="evidence" value="ECO:0007669"/>
    <property type="project" value="InterPro"/>
</dbReference>
<dbReference type="PRINTS" id="PR01590">
    <property type="entry name" value="HTHFIS"/>
</dbReference>
<dbReference type="SUPFAM" id="SSF52540">
    <property type="entry name" value="P-loop containing nucleoside triphosphate hydrolases"/>
    <property type="match status" value="1"/>
</dbReference>
<comment type="caution">
    <text evidence="7">The sequence shown here is derived from an EMBL/GenBank/DDBJ whole genome shotgun (WGS) entry which is preliminary data.</text>
</comment>
<organism evidence="7 8">
    <name type="scientific">Gottfriedia solisilvae</name>
    <dbReference type="NCBI Taxonomy" id="1516104"/>
    <lineage>
        <taxon>Bacteria</taxon>
        <taxon>Bacillati</taxon>
        <taxon>Bacillota</taxon>
        <taxon>Bacilli</taxon>
        <taxon>Bacillales</taxon>
        <taxon>Bacillaceae</taxon>
        <taxon>Gottfriedia</taxon>
    </lineage>
</organism>
<dbReference type="Proteomes" id="UP000626244">
    <property type="component" value="Unassembled WGS sequence"/>
</dbReference>
<dbReference type="InterPro" id="IPR058031">
    <property type="entry name" value="AAA_lid_NorR"/>
</dbReference>
<dbReference type="EMBL" id="BMHB01000002">
    <property type="protein sequence ID" value="GGI17002.1"/>
    <property type="molecule type" value="Genomic_DNA"/>
</dbReference>
<keyword evidence="3" id="KW-0805">Transcription regulation</keyword>
<dbReference type="InterPro" id="IPR010524">
    <property type="entry name" value="Sig_transdc_resp-reg_PrpR_N"/>
</dbReference>
<dbReference type="InterPro" id="IPR000014">
    <property type="entry name" value="PAS"/>
</dbReference>
<dbReference type="AlphaFoldDB" id="A0A8J3F140"/>
<dbReference type="GO" id="GO:0006355">
    <property type="term" value="P:regulation of DNA-templated transcription"/>
    <property type="evidence" value="ECO:0007669"/>
    <property type="project" value="InterPro"/>
</dbReference>
<dbReference type="PANTHER" id="PTHR32071">
    <property type="entry name" value="TRANSCRIPTIONAL REGULATORY PROTEIN"/>
    <property type="match status" value="1"/>
</dbReference>
<gene>
    <name evidence="7" type="ORF">GCM10007380_35780</name>
</gene>
<evidence type="ECO:0000259" key="5">
    <source>
        <dbReference type="PROSITE" id="PS50045"/>
    </source>
</evidence>
<dbReference type="GO" id="GO:0043565">
    <property type="term" value="F:sequence-specific DNA binding"/>
    <property type="evidence" value="ECO:0007669"/>
    <property type="project" value="InterPro"/>
</dbReference>
<dbReference type="Pfam" id="PF06506">
    <property type="entry name" value="PrpR_N"/>
    <property type="match status" value="1"/>
</dbReference>
<dbReference type="PROSITE" id="PS50112">
    <property type="entry name" value="PAS"/>
    <property type="match status" value="1"/>
</dbReference>
<dbReference type="InterPro" id="IPR002197">
    <property type="entry name" value="HTH_Fis"/>
</dbReference>
<dbReference type="InterPro" id="IPR027417">
    <property type="entry name" value="P-loop_NTPase"/>
</dbReference>
<accession>A0A8J3F140</accession>
<dbReference type="Pfam" id="PF02954">
    <property type="entry name" value="HTH_8"/>
    <property type="match status" value="1"/>
</dbReference>
<keyword evidence="8" id="KW-1185">Reference proteome</keyword>
<dbReference type="Gene3D" id="3.40.50.2300">
    <property type="match status" value="1"/>
</dbReference>
<reference evidence="8" key="1">
    <citation type="journal article" date="2019" name="Int. J. Syst. Evol. Microbiol.">
        <title>The Global Catalogue of Microorganisms (GCM) 10K type strain sequencing project: providing services to taxonomists for standard genome sequencing and annotation.</title>
        <authorList>
            <consortium name="The Broad Institute Genomics Platform"/>
            <consortium name="The Broad Institute Genome Sequencing Center for Infectious Disease"/>
            <person name="Wu L."/>
            <person name="Ma J."/>
        </authorList>
    </citation>
    <scope>NUCLEOTIDE SEQUENCE [LARGE SCALE GENOMIC DNA]</scope>
    <source>
        <strain evidence="8">CGMCC 1.14993</strain>
    </source>
</reference>
<dbReference type="Gene3D" id="1.10.8.60">
    <property type="match status" value="1"/>
</dbReference>
<dbReference type="CDD" id="cd00009">
    <property type="entry name" value="AAA"/>
    <property type="match status" value="1"/>
</dbReference>
<dbReference type="PROSITE" id="PS50045">
    <property type="entry name" value="SIGMA54_INTERACT_4"/>
    <property type="match status" value="1"/>
</dbReference>
<dbReference type="Gene3D" id="1.10.10.60">
    <property type="entry name" value="Homeodomain-like"/>
    <property type="match status" value="1"/>
</dbReference>
<proteinExistence type="predicted"/>
<keyword evidence="4" id="KW-0804">Transcription</keyword>
<evidence type="ECO:0000256" key="4">
    <source>
        <dbReference type="ARBA" id="ARBA00023163"/>
    </source>
</evidence>
<dbReference type="RefSeq" id="WP_088001585.1">
    <property type="nucleotide sequence ID" value="NZ_BMHB01000002.1"/>
</dbReference>